<dbReference type="Gene3D" id="3.40.1000.50">
    <property type="entry name" value="Repressor of RNA polymerase III transcription Maf1"/>
    <property type="match status" value="1"/>
</dbReference>
<name>A0A6A4VAW3_AMPAM</name>
<keyword evidence="2" id="KW-0539">Nucleus</keyword>
<dbReference type="GO" id="GO:0016480">
    <property type="term" value="P:negative regulation of transcription by RNA polymerase III"/>
    <property type="evidence" value="ECO:0007669"/>
    <property type="project" value="UniProtKB-UniRule"/>
</dbReference>
<comment type="caution">
    <text evidence="3">The sequence shown here is derived from an EMBL/GenBank/DDBJ whole genome shotgun (WGS) entry which is preliminary data.</text>
</comment>
<comment type="similarity">
    <text evidence="1 2">Belongs to the MAF1 family.</text>
</comment>
<proteinExistence type="inferred from homology"/>
<organism evidence="3 4">
    <name type="scientific">Amphibalanus amphitrite</name>
    <name type="common">Striped barnacle</name>
    <name type="synonym">Balanus amphitrite</name>
    <dbReference type="NCBI Taxonomy" id="1232801"/>
    <lineage>
        <taxon>Eukaryota</taxon>
        <taxon>Metazoa</taxon>
        <taxon>Ecdysozoa</taxon>
        <taxon>Arthropoda</taxon>
        <taxon>Crustacea</taxon>
        <taxon>Multicrustacea</taxon>
        <taxon>Cirripedia</taxon>
        <taxon>Thoracica</taxon>
        <taxon>Thoracicalcarea</taxon>
        <taxon>Balanomorpha</taxon>
        <taxon>Balanoidea</taxon>
        <taxon>Balanidae</taxon>
        <taxon>Amphibalaninae</taxon>
        <taxon>Amphibalanus</taxon>
    </lineage>
</organism>
<evidence type="ECO:0000256" key="1">
    <source>
        <dbReference type="ARBA" id="ARBA00006231"/>
    </source>
</evidence>
<comment type="function">
    <text evidence="2">Element of the TORC1 signaling pathway that acts as a mediator of diverse signals and that represses RNA polymerase III transcription. Inhibits the de novo assembly of TFIIIB onto DNA.</text>
</comment>
<sequence length="257" mass="28951">MKLLENSSFEAITSGLQLLTGSSRIFGRVESYSCKMVGPEKSLYKKLNFEHGHNPSDLQALSPPENKFGVSPSNVSYSFPLPPAARRSRSLSGDEEGGGSLCDVISRKALFHLISTLNASFPDYDFSSAKAEEFSREPSLAVVVANIDTYLSAAAGEQYNVLRNTLWRTIEDEITPKECDIYRYNPDLQSDPFGEDGCLWSFNYFFYNKKMKRIVFFTCRAISVNYNMLRLDSGSGQEFSMELDEDYMLGLEEEVDM</sequence>
<evidence type="ECO:0000313" key="3">
    <source>
        <dbReference type="EMBL" id="KAF0293467.1"/>
    </source>
</evidence>
<gene>
    <name evidence="3" type="primary">maf1_0</name>
    <name evidence="3" type="ORF">FJT64_008725</name>
</gene>
<dbReference type="InterPro" id="IPR038564">
    <property type="entry name" value="Maf1_sf"/>
</dbReference>
<dbReference type="GO" id="GO:0000994">
    <property type="term" value="F:RNA polymerase III core binding"/>
    <property type="evidence" value="ECO:0007669"/>
    <property type="project" value="TreeGrafter"/>
</dbReference>
<evidence type="ECO:0000256" key="2">
    <source>
        <dbReference type="PIRNR" id="PIRNR037240"/>
    </source>
</evidence>
<reference evidence="3 4" key="1">
    <citation type="submission" date="2019-07" db="EMBL/GenBank/DDBJ databases">
        <title>Draft genome assembly of a fouling barnacle, Amphibalanus amphitrite (Darwin, 1854): The first reference genome for Thecostraca.</title>
        <authorList>
            <person name="Kim W."/>
        </authorList>
    </citation>
    <scope>NUCLEOTIDE SEQUENCE [LARGE SCALE GENOMIC DNA]</scope>
    <source>
        <strain evidence="3">SNU_AA5</strain>
        <tissue evidence="3">Soma without cirri and trophi</tissue>
    </source>
</reference>
<dbReference type="OrthoDB" id="277029at2759"/>
<comment type="subcellular location">
    <subcellularLocation>
        <location evidence="2">Nucleus</location>
    </subcellularLocation>
</comment>
<dbReference type="Pfam" id="PF09174">
    <property type="entry name" value="Maf1"/>
    <property type="match status" value="1"/>
</dbReference>
<dbReference type="EMBL" id="VIIS01001745">
    <property type="protein sequence ID" value="KAF0293467.1"/>
    <property type="molecule type" value="Genomic_DNA"/>
</dbReference>
<dbReference type="PANTHER" id="PTHR22504:SF0">
    <property type="entry name" value="REPRESSOR OF RNA POLYMERASE III TRANSCRIPTION MAF1 HOMOLOG"/>
    <property type="match status" value="1"/>
</dbReference>
<keyword evidence="2" id="KW-0805">Transcription regulation</keyword>
<evidence type="ECO:0000313" key="4">
    <source>
        <dbReference type="Proteomes" id="UP000440578"/>
    </source>
</evidence>
<keyword evidence="4" id="KW-1185">Reference proteome</keyword>
<keyword evidence="2" id="KW-0804">Transcription</keyword>
<dbReference type="FunFam" id="3.40.1000.50:FF:000003">
    <property type="entry name" value="Repressor of RNA polymerase III transcription MAF1"/>
    <property type="match status" value="1"/>
</dbReference>
<dbReference type="AlphaFoldDB" id="A0A6A4VAW3"/>
<accession>A0A6A4VAW3</accession>
<dbReference type="Proteomes" id="UP000440578">
    <property type="component" value="Unassembled WGS sequence"/>
</dbReference>
<dbReference type="PANTHER" id="PTHR22504">
    <property type="entry name" value="REPRESSOR OF RNA POLYMERASE III TRANSCRIPTION MAF1"/>
    <property type="match status" value="1"/>
</dbReference>
<dbReference type="InterPro" id="IPR015257">
    <property type="entry name" value="Maf1"/>
</dbReference>
<keyword evidence="2" id="KW-0678">Repressor</keyword>
<dbReference type="GO" id="GO:0005634">
    <property type="term" value="C:nucleus"/>
    <property type="evidence" value="ECO:0007669"/>
    <property type="project" value="UniProtKB-SubCell"/>
</dbReference>
<protein>
    <recommendedName>
        <fullName evidence="2">Repressor of RNA polymerase III transcription MAF1</fullName>
    </recommendedName>
</protein>
<dbReference type="PIRSF" id="PIRSF037240">
    <property type="entry name" value="RNA_polIII_Trep_MAF1"/>
    <property type="match status" value="1"/>
</dbReference>